<dbReference type="GO" id="GO:0016989">
    <property type="term" value="F:sigma factor antagonist activity"/>
    <property type="evidence" value="ECO:0007669"/>
    <property type="project" value="TreeGrafter"/>
</dbReference>
<dbReference type="InterPro" id="IPR012373">
    <property type="entry name" value="Ferrdict_sens_TM"/>
</dbReference>
<evidence type="ECO:0000313" key="3">
    <source>
        <dbReference type="EMBL" id="WEK47778.1"/>
    </source>
</evidence>
<dbReference type="AlphaFoldDB" id="A0AAJ5X900"/>
<dbReference type="Pfam" id="PF04773">
    <property type="entry name" value="FecR"/>
    <property type="match status" value="1"/>
</dbReference>
<gene>
    <name evidence="3" type="ORF">P0Y56_05645</name>
</gene>
<proteinExistence type="predicted"/>
<dbReference type="Gene3D" id="2.60.120.1440">
    <property type="match status" value="1"/>
</dbReference>
<feature type="domain" description="FecR N-terminal" evidence="2">
    <location>
        <begin position="9"/>
        <end position="45"/>
    </location>
</feature>
<evidence type="ECO:0000259" key="1">
    <source>
        <dbReference type="Pfam" id="PF04773"/>
    </source>
</evidence>
<protein>
    <submittedName>
        <fullName evidence="3">FecR domain-containing protein</fullName>
    </submittedName>
</protein>
<dbReference type="KEGG" id="acob:P0Y56_05645"/>
<reference evidence="3" key="1">
    <citation type="submission" date="2023-03" db="EMBL/GenBank/DDBJ databases">
        <title>Andean soil-derived lignocellulolytic bacterial consortium as a source of novel taxa and putative plastic-active enzymes.</title>
        <authorList>
            <person name="Diaz-Garcia L."/>
            <person name="Chuvochina M."/>
            <person name="Feuerriegel G."/>
            <person name="Bunk B."/>
            <person name="Sproer C."/>
            <person name="Streit W.R."/>
            <person name="Rodriguez L.M."/>
            <person name="Overmann J."/>
            <person name="Jimenez D.J."/>
        </authorList>
    </citation>
    <scope>NUCLEOTIDE SEQUENCE</scope>
    <source>
        <strain evidence="3">MAG 26</strain>
    </source>
</reference>
<dbReference type="PANTHER" id="PTHR30273:SF2">
    <property type="entry name" value="PROTEIN FECR"/>
    <property type="match status" value="1"/>
</dbReference>
<sequence>MPLEDRILDEAAAWAARTGDPSFADWEGFTAWLERDPAHARAYDFVMAGADDAAAALAEEPRAANDDTPARSGTGRRWAIGALTAALVGMAAFGALQLRGGTYSVETAAGETRVIALGGGSSVTLGGGSTITLDHDDPRFARLDKGQALFSVRHDAANPFHVDAGEDRLVDIGTVFDVRFDGMLTTVAVAEGAVSFNPAQQNVRIDPGKFVSSAEGSREYELGNIAASEVGAWRTGRLSFQQATLGAVADDLTRATGTSFSTSTGAARRRVSGSLLVDPVKADPGSVGPLLGVRVRKSADGWMLEPQ</sequence>
<organism evidence="3 4">
    <name type="scientific">Candidatus Andeanibacterium colombiense</name>
    <dbReference type="NCBI Taxonomy" id="3121345"/>
    <lineage>
        <taxon>Bacteria</taxon>
        <taxon>Pseudomonadati</taxon>
        <taxon>Pseudomonadota</taxon>
        <taxon>Alphaproteobacteria</taxon>
        <taxon>Sphingomonadales</taxon>
        <taxon>Sphingomonadaceae</taxon>
        <taxon>Candidatus Andeanibacterium</taxon>
    </lineage>
</organism>
<accession>A0AAJ5X900</accession>
<dbReference type="Proteomes" id="UP001218362">
    <property type="component" value="Chromosome"/>
</dbReference>
<dbReference type="EMBL" id="CP119316">
    <property type="protein sequence ID" value="WEK47778.1"/>
    <property type="molecule type" value="Genomic_DNA"/>
</dbReference>
<dbReference type="PIRSF" id="PIRSF018266">
    <property type="entry name" value="FecR"/>
    <property type="match status" value="1"/>
</dbReference>
<dbReference type="InterPro" id="IPR032623">
    <property type="entry name" value="FecR_N"/>
</dbReference>
<evidence type="ECO:0000313" key="4">
    <source>
        <dbReference type="Proteomes" id="UP001218362"/>
    </source>
</evidence>
<dbReference type="InterPro" id="IPR006860">
    <property type="entry name" value="FecR"/>
</dbReference>
<feature type="domain" description="FecR protein" evidence="1">
    <location>
        <begin position="105"/>
        <end position="194"/>
    </location>
</feature>
<evidence type="ECO:0000259" key="2">
    <source>
        <dbReference type="Pfam" id="PF16220"/>
    </source>
</evidence>
<dbReference type="PANTHER" id="PTHR30273">
    <property type="entry name" value="PERIPLASMIC SIGNAL SENSOR AND SIGMA FACTOR ACTIVATOR FECR-RELATED"/>
    <property type="match status" value="1"/>
</dbReference>
<name>A0AAJ5X900_9SPHN</name>
<dbReference type="Pfam" id="PF16220">
    <property type="entry name" value="DUF4880"/>
    <property type="match status" value="1"/>
</dbReference>